<dbReference type="PANTHER" id="PTHR35041:SF6">
    <property type="entry name" value="FORMYLMETHIONINE DEFORMYLASE-LIKE PROTEIN-RELATED"/>
    <property type="match status" value="1"/>
</dbReference>
<organism evidence="2 3">
    <name type="scientific">Dendryphion nanum</name>
    <dbReference type="NCBI Taxonomy" id="256645"/>
    <lineage>
        <taxon>Eukaryota</taxon>
        <taxon>Fungi</taxon>
        <taxon>Dikarya</taxon>
        <taxon>Ascomycota</taxon>
        <taxon>Pezizomycotina</taxon>
        <taxon>Dothideomycetes</taxon>
        <taxon>Pleosporomycetidae</taxon>
        <taxon>Pleosporales</taxon>
        <taxon>Torulaceae</taxon>
        <taxon>Dendryphion</taxon>
    </lineage>
</organism>
<keyword evidence="1" id="KW-1133">Transmembrane helix</keyword>
<protein>
    <submittedName>
        <fullName evidence="2">Uncharacterized protein</fullName>
    </submittedName>
</protein>
<feature type="transmembrane region" description="Helical" evidence="1">
    <location>
        <begin position="98"/>
        <end position="121"/>
    </location>
</feature>
<feature type="transmembrane region" description="Helical" evidence="1">
    <location>
        <begin position="43"/>
        <end position="68"/>
    </location>
</feature>
<gene>
    <name evidence="2" type="ORF">B0J11DRAFT_430405</name>
</gene>
<evidence type="ECO:0000313" key="2">
    <source>
        <dbReference type="EMBL" id="KAH7130187.1"/>
    </source>
</evidence>
<keyword evidence="1" id="KW-0472">Membrane</keyword>
<keyword evidence="1" id="KW-0812">Transmembrane</keyword>
<dbReference type="OrthoDB" id="5322539at2759"/>
<dbReference type="PANTHER" id="PTHR35041">
    <property type="entry name" value="MEDIATOR OF RNA POLYMERASE II TRANSCRIPTION SUBUNIT 1"/>
    <property type="match status" value="1"/>
</dbReference>
<name>A0A9P9IR78_9PLEO</name>
<dbReference type="Proteomes" id="UP000700596">
    <property type="component" value="Unassembled WGS sequence"/>
</dbReference>
<accession>A0A9P9IR78</accession>
<sequence length="619" mass="69973">MIKGYLLKLIALTCAVAHYLLYKNLDGTLPGNGYTQQSRISALSLLLVTTFKTTINASVGLCFSQYLWYILHGTVVPLKQIEQLFTARSNLALGDIRVIWRAPLLLAIAASLWSLGIAMIYPPGALTVGLKAYSSTKNFTISVMNPKFPEGWDPMRADEGEHMYSAAVTATFANVYSRAGHPLKNIAKSVFNVGQISGLPINTGENSSYTMSFRAPQFSCQNKTYNATILIGKEDIYHRFPRTRLTPTMFRSHYNSTSGYYFLQRQWMTEFSQMGNPAQNLSDPIEMMVKVMELNCKPHSALYDVKISYLSGVEKIDHTIGDFQSLSIPRVSWTYDLNDSQSWPNSKNESNILSYPPKLQEFIQTTMKNIHIFNQVVILDTIGGLITHQWKDTFTLDDWNKCNPERSTKFRCSRRVVEIESREFNANNSEPFSSVFQQNRFNRMNSSVAYIIEDPRELHITEDMLNAVLTNITLSALKLRTWLDYVPVTTTTNLPTYRFSHRKNIIVPYTVCLSVAAIFAIVEVWSMWQNGAPVADGGFMQVMMATRGDTEMERLVFEHTSQGAESIPKELRELKVRYGELIGEGLGASTGVMGFGTVSETTVAERRPFLRISGRFDRE</sequence>
<reference evidence="2" key="1">
    <citation type="journal article" date="2021" name="Nat. Commun.">
        <title>Genetic determinants of endophytism in the Arabidopsis root mycobiome.</title>
        <authorList>
            <person name="Mesny F."/>
            <person name="Miyauchi S."/>
            <person name="Thiergart T."/>
            <person name="Pickel B."/>
            <person name="Atanasova L."/>
            <person name="Karlsson M."/>
            <person name="Huettel B."/>
            <person name="Barry K.W."/>
            <person name="Haridas S."/>
            <person name="Chen C."/>
            <person name="Bauer D."/>
            <person name="Andreopoulos W."/>
            <person name="Pangilinan J."/>
            <person name="LaButti K."/>
            <person name="Riley R."/>
            <person name="Lipzen A."/>
            <person name="Clum A."/>
            <person name="Drula E."/>
            <person name="Henrissat B."/>
            <person name="Kohler A."/>
            <person name="Grigoriev I.V."/>
            <person name="Martin F.M."/>
            <person name="Hacquard S."/>
        </authorList>
    </citation>
    <scope>NUCLEOTIDE SEQUENCE</scope>
    <source>
        <strain evidence="2">MPI-CAGE-CH-0243</strain>
    </source>
</reference>
<proteinExistence type="predicted"/>
<feature type="transmembrane region" description="Helical" evidence="1">
    <location>
        <begin position="6"/>
        <end position="22"/>
    </location>
</feature>
<dbReference type="EMBL" id="JAGMWT010000004">
    <property type="protein sequence ID" value="KAH7130187.1"/>
    <property type="molecule type" value="Genomic_DNA"/>
</dbReference>
<evidence type="ECO:0000256" key="1">
    <source>
        <dbReference type="SAM" id="Phobius"/>
    </source>
</evidence>
<comment type="caution">
    <text evidence="2">The sequence shown here is derived from an EMBL/GenBank/DDBJ whole genome shotgun (WGS) entry which is preliminary data.</text>
</comment>
<dbReference type="AlphaFoldDB" id="A0A9P9IR78"/>
<evidence type="ECO:0000313" key="3">
    <source>
        <dbReference type="Proteomes" id="UP000700596"/>
    </source>
</evidence>
<keyword evidence="3" id="KW-1185">Reference proteome</keyword>